<dbReference type="EMBL" id="CP027843">
    <property type="protein sequence ID" value="AVQ11703.1"/>
    <property type="molecule type" value="Genomic_DNA"/>
</dbReference>
<evidence type="ECO:0000313" key="2">
    <source>
        <dbReference type="Proteomes" id="UP000033961"/>
    </source>
</evidence>
<dbReference type="AlphaFoldDB" id="A0A2P1QS26"/>
<sequence length="91" mass="10734">MNDDMELITGILFYTFWTTIFGWFLIAVITRAIVDCIMFVTSWFRSEPERNDLQTYVSDAIGYKGEFKDRVMAKALLRIAREVDLLRDKLK</sequence>
<reference evidence="1 2" key="1">
    <citation type="journal article" date="2015" name="Genome Announc.">
        <title>Draft Genome Sequences of Leptospira santarosai Strains U160, U164, and U233, Isolated from Asymptomatic Cattle.</title>
        <authorList>
            <person name="Kremer F.S."/>
            <person name="Eslabao M.R."/>
            <person name="Provisor M."/>
            <person name="Woloski R.D."/>
            <person name="Ramires O.V."/>
            <person name="Moreno L.Z."/>
            <person name="Moreno A.M."/>
            <person name="Hamond C."/>
            <person name="Lilenbaum W."/>
            <person name="Dellagostin O.A."/>
        </authorList>
    </citation>
    <scope>NUCLEOTIDE SEQUENCE [LARGE SCALE GENOMIC DNA]</scope>
    <source>
        <strain evidence="1 2">U160</strain>
    </source>
</reference>
<name>A0A2P1QS26_9LEPT</name>
<proteinExistence type="predicted"/>
<gene>
    <name evidence="1" type="ORF">XB16_1371</name>
</gene>
<organism evidence="1 2">
    <name type="scientific">Leptospira santarosai</name>
    <dbReference type="NCBI Taxonomy" id="28183"/>
    <lineage>
        <taxon>Bacteria</taxon>
        <taxon>Pseudomonadati</taxon>
        <taxon>Spirochaetota</taxon>
        <taxon>Spirochaetia</taxon>
        <taxon>Leptospirales</taxon>
        <taxon>Leptospiraceae</taxon>
        <taxon>Leptospira</taxon>
    </lineage>
</organism>
<dbReference type="Proteomes" id="UP000033961">
    <property type="component" value="Chromosome I"/>
</dbReference>
<accession>A0A2P1QS26</accession>
<evidence type="ECO:0000313" key="1">
    <source>
        <dbReference type="EMBL" id="AVQ11703.1"/>
    </source>
</evidence>
<protein>
    <submittedName>
        <fullName evidence="1">Uncharacterized protein</fullName>
    </submittedName>
</protein>